<feature type="domain" description="Acyl-CoA thioesterase-like N-terminal HotDog" evidence="1">
    <location>
        <begin position="27"/>
        <end position="107"/>
    </location>
</feature>
<proteinExistence type="predicted"/>
<name>A0ABD7LG86_9BURK</name>
<dbReference type="InterPro" id="IPR049450">
    <property type="entry name" value="ACOT8-like_C"/>
</dbReference>
<organism evidence="3 4">
    <name type="scientific">Burkholderia multivorans</name>
    <dbReference type="NCBI Taxonomy" id="87883"/>
    <lineage>
        <taxon>Bacteria</taxon>
        <taxon>Pseudomonadati</taxon>
        <taxon>Pseudomonadota</taxon>
        <taxon>Betaproteobacteria</taxon>
        <taxon>Burkholderiales</taxon>
        <taxon>Burkholderiaceae</taxon>
        <taxon>Burkholderia</taxon>
        <taxon>Burkholderia cepacia complex</taxon>
    </lineage>
</organism>
<dbReference type="Proteomes" id="UP000196218">
    <property type="component" value="Unassembled WGS sequence"/>
</dbReference>
<feature type="domain" description="Acyl-CoA thioesterase-like C-terminal" evidence="2">
    <location>
        <begin position="127"/>
        <end position="260"/>
    </location>
</feature>
<dbReference type="EMBL" id="FKJW01000003">
    <property type="protein sequence ID" value="SAK15356.1"/>
    <property type="molecule type" value="Genomic_DNA"/>
</dbReference>
<dbReference type="Pfam" id="PF20789">
    <property type="entry name" value="4HBT_3C"/>
    <property type="match status" value="1"/>
</dbReference>
<evidence type="ECO:0000259" key="1">
    <source>
        <dbReference type="Pfam" id="PF13622"/>
    </source>
</evidence>
<evidence type="ECO:0000313" key="4">
    <source>
        <dbReference type="Proteomes" id="UP000196218"/>
    </source>
</evidence>
<dbReference type="InterPro" id="IPR042171">
    <property type="entry name" value="Acyl-CoA_hotdog"/>
</dbReference>
<comment type="caution">
    <text evidence="3">The sequence shown here is derived from an EMBL/GenBank/DDBJ whole genome shotgun (WGS) entry which is preliminary data.</text>
</comment>
<protein>
    <recommendedName>
        <fullName evidence="5">Thioesterase family protein</fullName>
    </recommendedName>
</protein>
<evidence type="ECO:0000313" key="3">
    <source>
        <dbReference type="EMBL" id="SAK15356.1"/>
    </source>
</evidence>
<dbReference type="InterPro" id="IPR029069">
    <property type="entry name" value="HotDog_dom_sf"/>
</dbReference>
<dbReference type="InterPro" id="IPR049449">
    <property type="entry name" value="TesB_ACOT8-like_N"/>
</dbReference>
<dbReference type="SUPFAM" id="SSF54637">
    <property type="entry name" value="Thioesterase/thiol ester dehydrase-isomerase"/>
    <property type="match status" value="2"/>
</dbReference>
<dbReference type="Gene3D" id="2.40.160.210">
    <property type="entry name" value="Acyl-CoA thioesterase, double hotdog domain"/>
    <property type="match status" value="1"/>
</dbReference>
<dbReference type="AlphaFoldDB" id="A0ABD7LG86"/>
<evidence type="ECO:0008006" key="5">
    <source>
        <dbReference type="Google" id="ProtNLM"/>
    </source>
</evidence>
<accession>A0ABD7LG86</accession>
<dbReference type="Pfam" id="PF13622">
    <property type="entry name" value="4HBT_3"/>
    <property type="match status" value="1"/>
</dbReference>
<reference evidence="3 4" key="1">
    <citation type="submission" date="2016-04" db="EMBL/GenBank/DDBJ databases">
        <authorList>
            <person name="Peeters C."/>
        </authorList>
    </citation>
    <scope>NUCLEOTIDE SEQUENCE [LARGE SCALE GENOMIC DNA]</scope>
    <source>
        <strain evidence="3">LMG 29311</strain>
    </source>
</reference>
<dbReference type="RefSeq" id="WP_088925394.1">
    <property type="nucleotide sequence ID" value="NZ_CADFGW010000025.1"/>
</dbReference>
<evidence type="ECO:0000259" key="2">
    <source>
        <dbReference type="Pfam" id="PF20789"/>
    </source>
</evidence>
<sequence length="267" mass="28855">MQKSNVNSISQVLAAGRASQQCIELDPSWWGFGGVHGGVALGLLTAAMCARTEGHALQQVSGRFHRPLREPFTLHVMDQGTGKTVSWWAAHARVNNQIVISASAVFAAAAARPGTAATPSMPTVPLPSACPVFTVPREFVPFAGRMEIRPIGRARPFSRGANPELMAWLRLIDDDLPVDPIRLVVLMDSLAPSYSAVLDTPTPIPTVTFTVTPSAGLGSTESSWVLLRARTEFCRNDGWLLERLDAWAPNGNHLGSGEQLRFIKRVV</sequence>
<gene>
    <name evidence="3" type="ORF">UA18_01232</name>
</gene>